<proteinExistence type="predicted"/>
<dbReference type="AlphaFoldDB" id="A0A4C1WAU3"/>
<name>A0A4C1WAU3_EUMVA</name>
<protein>
    <submittedName>
        <fullName evidence="2">Uncharacterized protein</fullName>
    </submittedName>
</protein>
<feature type="region of interest" description="Disordered" evidence="1">
    <location>
        <begin position="1"/>
        <end position="20"/>
    </location>
</feature>
<evidence type="ECO:0000256" key="1">
    <source>
        <dbReference type="SAM" id="MobiDB-lite"/>
    </source>
</evidence>
<comment type="caution">
    <text evidence="2">The sequence shown here is derived from an EMBL/GenBank/DDBJ whole genome shotgun (WGS) entry which is preliminary data.</text>
</comment>
<gene>
    <name evidence="2" type="ORF">EVAR_83701_1</name>
</gene>
<dbReference type="EMBL" id="BGZK01000515">
    <property type="protein sequence ID" value="GBP48000.1"/>
    <property type="molecule type" value="Genomic_DNA"/>
</dbReference>
<accession>A0A4C1WAU3</accession>
<evidence type="ECO:0000313" key="3">
    <source>
        <dbReference type="Proteomes" id="UP000299102"/>
    </source>
</evidence>
<sequence length="157" mass="18058">MVDNKDANTKVQSSSKREKPNLPVCNQQVRFTKIQVQKEKPKLSVQNQHKRIRKVMNTKIELKALCRCGINLLYLWVLNDINFISRLSYHEGFYQSFVSSCREMKGDLKLNEMQTVLLAGLEDTLPIVADNVQAPSAAACDIWIHGFENFNLTEYHS</sequence>
<reference evidence="2 3" key="1">
    <citation type="journal article" date="2019" name="Commun. Biol.">
        <title>The bagworm genome reveals a unique fibroin gene that provides high tensile strength.</title>
        <authorList>
            <person name="Kono N."/>
            <person name="Nakamura H."/>
            <person name="Ohtoshi R."/>
            <person name="Tomita M."/>
            <person name="Numata K."/>
            <person name="Arakawa K."/>
        </authorList>
    </citation>
    <scope>NUCLEOTIDE SEQUENCE [LARGE SCALE GENOMIC DNA]</scope>
</reference>
<keyword evidence="3" id="KW-1185">Reference proteome</keyword>
<evidence type="ECO:0000313" key="2">
    <source>
        <dbReference type="EMBL" id="GBP48000.1"/>
    </source>
</evidence>
<organism evidence="2 3">
    <name type="scientific">Eumeta variegata</name>
    <name type="common">Bagworm moth</name>
    <name type="synonym">Eumeta japonica</name>
    <dbReference type="NCBI Taxonomy" id="151549"/>
    <lineage>
        <taxon>Eukaryota</taxon>
        <taxon>Metazoa</taxon>
        <taxon>Ecdysozoa</taxon>
        <taxon>Arthropoda</taxon>
        <taxon>Hexapoda</taxon>
        <taxon>Insecta</taxon>
        <taxon>Pterygota</taxon>
        <taxon>Neoptera</taxon>
        <taxon>Endopterygota</taxon>
        <taxon>Lepidoptera</taxon>
        <taxon>Glossata</taxon>
        <taxon>Ditrysia</taxon>
        <taxon>Tineoidea</taxon>
        <taxon>Psychidae</taxon>
        <taxon>Oiketicinae</taxon>
        <taxon>Eumeta</taxon>
    </lineage>
</organism>
<dbReference type="Proteomes" id="UP000299102">
    <property type="component" value="Unassembled WGS sequence"/>
</dbReference>